<dbReference type="RefSeq" id="WP_101284222.1">
    <property type="nucleotide sequence ID" value="NZ_CP024199.1"/>
</dbReference>
<accession>A0ABN5FE80</accession>
<name>A0ABN5FE80_9PROT</name>
<evidence type="ECO:0000313" key="2">
    <source>
        <dbReference type="EMBL" id="AUG52230.1"/>
    </source>
</evidence>
<keyword evidence="3" id="KW-1185">Reference proteome</keyword>
<dbReference type="EMBL" id="CP024199">
    <property type="protein sequence ID" value="AUG52230.1"/>
    <property type="molecule type" value="Genomic_DNA"/>
</dbReference>
<evidence type="ECO:0000313" key="3">
    <source>
        <dbReference type="Proteomes" id="UP000233458"/>
    </source>
</evidence>
<dbReference type="Proteomes" id="UP000233458">
    <property type="component" value="Chromosome"/>
</dbReference>
<evidence type="ECO:0000256" key="1">
    <source>
        <dbReference type="SAM" id="MobiDB-lite"/>
    </source>
</evidence>
<organism evidence="2 3">
    <name type="scientific">Thalassospira marina</name>
    <dbReference type="NCBI Taxonomy" id="2048283"/>
    <lineage>
        <taxon>Bacteria</taxon>
        <taxon>Pseudomonadati</taxon>
        <taxon>Pseudomonadota</taxon>
        <taxon>Alphaproteobacteria</taxon>
        <taxon>Rhodospirillales</taxon>
        <taxon>Thalassospiraceae</taxon>
        <taxon>Thalassospira</taxon>
    </lineage>
</organism>
<proteinExistence type="predicted"/>
<gene>
    <name evidence="2" type="ORF">CSC3H3_05450</name>
</gene>
<protein>
    <submittedName>
        <fullName evidence="2">Uncharacterized protein</fullName>
    </submittedName>
</protein>
<sequence>MMEQTALDRMKLQQDHAKWEDSLKGYCRENRMEIGNLPSEVIKAWDDMTASYGDTQNSDDDVAHGAAQKHRSASEQLQKAWDKMTKS</sequence>
<feature type="region of interest" description="Disordered" evidence="1">
    <location>
        <begin position="50"/>
        <end position="87"/>
    </location>
</feature>
<reference evidence="2 3" key="1">
    <citation type="submission" date="2017-10" db="EMBL/GenBank/DDBJ databases">
        <title>Biodiversity and function of Thalassospira species in the particle-attached aromatic-hydrocarbon-degrading consortia from the surface seawater of the China South Sea.</title>
        <authorList>
            <person name="Dong C."/>
            <person name="Liu R."/>
            <person name="Shao Z."/>
        </authorList>
    </citation>
    <scope>NUCLEOTIDE SEQUENCE [LARGE SCALE GENOMIC DNA]</scope>
    <source>
        <strain evidence="2 3">CSC3H3</strain>
    </source>
</reference>